<dbReference type="EMBL" id="JAOSHN010000001">
    <property type="protein sequence ID" value="MCU7376967.1"/>
    <property type="molecule type" value="Genomic_DNA"/>
</dbReference>
<comment type="pathway">
    <text evidence="1">Lipid metabolism.</text>
</comment>
<evidence type="ECO:0000313" key="8">
    <source>
        <dbReference type="Proteomes" id="UP001065549"/>
    </source>
</evidence>
<evidence type="ECO:0000256" key="3">
    <source>
        <dbReference type="ARBA" id="ARBA00022679"/>
    </source>
</evidence>
<accession>A0A9J6QRM0</accession>
<keyword evidence="3" id="KW-0808">Transferase</keyword>
<dbReference type="GO" id="GO:0032259">
    <property type="term" value="P:methylation"/>
    <property type="evidence" value="ECO:0007669"/>
    <property type="project" value="UniProtKB-KW"/>
</dbReference>
<evidence type="ECO:0000256" key="2">
    <source>
        <dbReference type="ARBA" id="ARBA00022603"/>
    </source>
</evidence>
<dbReference type="InterPro" id="IPR029063">
    <property type="entry name" value="SAM-dependent_MTases_sf"/>
</dbReference>
<dbReference type="Proteomes" id="UP001065549">
    <property type="component" value="Unassembled WGS sequence"/>
</dbReference>
<feature type="domain" description="Methyltransferase type 11" evidence="5">
    <location>
        <begin position="28"/>
        <end position="121"/>
    </location>
</feature>
<gene>
    <name evidence="6" type="ORF">OBO34_01215</name>
    <name evidence="7" type="ORF">OBO34_14310</name>
</gene>
<comment type="pathway">
    <text evidence="4">Phospholipid metabolism.</text>
</comment>
<protein>
    <submittedName>
        <fullName evidence="6">Methyltransferase domain-containing protein</fullName>
    </submittedName>
</protein>
<keyword evidence="2 6" id="KW-0489">Methyltransferase</keyword>
<dbReference type="RefSeq" id="WP_148398471.1">
    <property type="nucleotide sequence ID" value="NZ_JAJAGH010000005.1"/>
</dbReference>
<reference evidence="6" key="1">
    <citation type="submission" date="2022-09" db="EMBL/GenBank/DDBJ databases">
        <title>Culturomic study of gut microbiota in children with autism spectrum disorder.</title>
        <authorList>
            <person name="Efimov B.A."/>
            <person name="Chaplin A.V."/>
            <person name="Sokolova S.R."/>
            <person name="Pikina A.P."/>
            <person name="Korzhanova M."/>
            <person name="Belova V."/>
            <person name="Korostin D."/>
        </authorList>
    </citation>
    <scope>NUCLEOTIDE SEQUENCE</scope>
    <source>
        <strain evidence="6">ASD5510</strain>
    </source>
</reference>
<dbReference type="EMBL" id="JAOSHN010000005">
    <property type="protein sequence ID" value="MCU7379516.1"/>
    <property type="molecule type" value="Genomic_DNA"/>
</dbReference>
<dbReference type="InterPro" id="IPR013216">
    <property type="entry name" value="Methyltransf_11"/>
</dbReference>
<evidence type="ECO:0000256" key="4">
    <source>
        <dbReference type="ARBA" id="ARBA00025707"/>
    </source>
</evidence>
<sequence length="235" mass="26280">MSLVRPGKFEITDKAMELCQLDKGAKVLDVGCGDGTAAEYLQDKYGYQVTGIDLNLAKISEGKERNGKLDLRMGDGEFLDEFPSYSFDCVMMECTLSLINLPDEALHEAYCVLKKGGKLFISDLYMKNPDPKQVQAIKIEAERQAKIPHKEEDCGEGQMRFVDFRFEGAFIKEPMIAYLEEVGYQVVAFEDRSDDLDTYVAETILQEGSLDNCVTCAKGKKGIGYFMLVAEKPAK</sequence>
<dbReference type="CDD" id="cd02440">
    <property type="entry name" value="AdoMet_MTases"/>
    <property type="match status" value="1"/>
</dbReference>
<name>A0A9J6QRM0_9FIRM</name>
<evidence type="ECO:0000259" key="5">
    <source>
        <dbReference type="Pfam" id="PF08241"/>
    </source>
</evidence>
<dbReference type="SUPFAM" id="SSF53335">
    <property type="entry name" value="S-adenosyl-L-methionine-dependent methyltransferases"/>
    <property type="match status" value="1"/>
</dbReference>
<evidence type="ECO:0000256" key="1">
    <source>
        <dbReference type="ARBA" id="ARBA00005189"/>
    </source>
</evidence>
<keyword evidence="8" id="KW-1185">Reference proteome</keyword>
<comment type="caution">
    <text evidence="6">The sequence shown here is derived from an EMBL/GenBank/DDBJ whole genome shotgun (WGS) entry which is preliminary data.</text>
</comment>
<dbReference type="AlphaFoldDB" id="A0A9J6QRM0"/>
<evidence type="ECO:0000313" key="6">
    <source>
        <dbReference type="EMBL" id="MCU7376967.1"/>
    </source>
</evidence>
<dbReference type="Pfam" id="PF08241">
    <property type="entry name" value="Methyltransf_11"/>
    <property type="match status" value="1"/>
</dbReference>
<dbReference type="GO" id="GO:0008757">
    <property type="term" value="F:S-adenosylmethionine-dependent methyltransferase activity"/>
    <property type="evidence" value="ECO:0007669"/>
    <property type="project" value="InterPro"/>
</dbReference>
<dbReference type="NCBIfam" id="NF045667">
    <property type="entry name" value="MTase_DVU1556"/>
    <property type="match status" value="1"/>
</dbReference>
<evidence type="ECO:0000313" key="7">
    <source>
        <dbReference type="EMBL" id="MCU7379516.1"/>
    </source>
</evidence>
<dbReference type="Gene3D" id="3.40.50.150">
    <property type="entry name" value="Vaccinia Virus protein VP39"/>
    <property type="match status" value="1"/>
</dbReference>
<dbReference type="PANTHER" id="PTHR44307:SF2">
    <property type="entry name" value="PHOSPHOETHANOLAMINE METHYLTRANSFERASE ISOFORM X1"/>
    <property type="match status" value="1"/>
</dbReference>
<dbReference type="PANTHER" id="PTHR44307">
    <property type="entry name" value="PHOSPHOETHANOLAMINE METHYLTRANSFERASE"/>
    <property type="match status" value="1"/>
</dbReference>
<organism evidence="6 8">
    <name type="scientific">Hominibacterium faecale</name>
    <dbReference type="NCBI Taxonomy" id="2839743"/>
    <lineage>
        <taxon>Bacteria</taxon>
        <taxon>Bacillati</taxon>
        <taxon>Bacillota</taxon>
        <taxon>Clostridia</taxon>
        <taxon>Peptostreptococcales</taxon>
        <taxon>Anaerovoracaceae</taxon>
        <taxon>Hominibacterium</taxon>
    </lineage>
</organism>
<proteinExistence type="predicted"/>